<proteinExistence type="predicted"/>
<dbReference type="EMBL" id="ML977568">
    <property type="protein sequence ID" value="KAF2004191.1"/>
    <property type="molecule type" value="Genomic_DNA"/>
</dbReference>
<dbReference type="Proteomes" id="UP000799779">
    <property type="component" value="Unassembled WGS sequence"/>
</dbReference>
<evidence type="ECO:0000313" key="2">
    <source>
        <dbReference type="EMBL" id="KAF2004191.1"/>
    </source>
</evidence>
<reference evidence="2" key="1">
    <citation type="journal article" date="2020" name="Stud. Mycol.">
        <title>101 Dothideomycetes genomes: a test case for predicting lifestyles and emergence of pathogens.</title>
        <authorList>
            <person name="Haridas S."/>
            <person name="Albert R."/>
            <person name="Binder M."/>
            <person name="Bloem J."/>
            <person name="Labutti K."/>
            <person name="Salamov A."/>
            <person name="Andreopoulos B."/>
            <person name="Baker S."/>
            <person name="Barry K."/>
            <person name="Bills G."/>
            <person name="Bluhm B."/>
            <person name="Cannon C."/>
            <person name="Castanera R."/>
            <person name="Culley D."/>
            <person name="Daum C."/>
            <person name="Ezra D."/>
            <person name="Gonzalez J."/>
            <person name="Henrissat B."/>
            <person name="Kuo A."/>
            <person name="Liang C."/>
            <person name="Lipzen A."/>
            <person name="Lutzoni F."/>
            <person name="Magnuson J."/>
            <person name="Mondo S."/>
            <person name="Nolan M."/>
            <person name="Ohm R."/>
            <person name="Pangilinan J."/>
            <person name="Park H.-J."/>
            <person name="Ramirez L."/>
            <person name="Alfaro M."/>
            <person name="Sun H."/>
            <person name="Tritt A."/>
            <person name="Yoshinaga Y."/>
            <person name="Zwiers L.-H."/>
            <person name="Turgeon B."/>
            <person name="Goodwin S."/>
            <person name="Spatafora J."/>
            <person name="Crous P."/>
            <person name="Grigoriev I."/>
        </authorList>
    </citation>
    <scope>NUCLEOTIDE SEQUENCE</scope>
    <source>
        <strain evidence="2">CBS 123094</strain>
    </source>
</reference>
<name>A0A6A5WVL6_9PLEO</name>
<evidence type="ECO:0000256" key="1">
    <source>
        <dbReference type="SAM" id="MobiDB-lite"/>
    </source>
</evidence>
<gene>
    <name evidence="2" type="ORF">P154DRAFT_572227</name>
</gene>
<accession>A0A6A5WVL6</accession>
<organism evidence="2 3">
    <name type="scientific">Amniculicola lignicola CBS 123094</name>
    <dbReference type="NCBI Taxonomy" id="1392246"/>
    <lineage>
        <taxon>Eukaryota</taxon>
        <taxon>Fungi</taxon>
        <taxon>Dikarya</taxon>
        <taxon>Ascomycota</taxon>
        <taxon>Pezizomycotina</taxon>
        <taxon>Dothideomycetes</taxon>
        <taxon>Pleosporomycetidae</taxon>
        <taxon>Pleosporales</taxon>
        <taxon>Amniculicolaceae</taxon>
        <taxon>Amniculicola</taxon>
    </lineage>
</organism>
<evidence type="ECO:0000313" key="3">
    <source>
        <dbReference type="Proteomes" id="UP000799779"/>
    </source>
</evidence>
<keyword evidence="3" id="KW-1185">Reference proteome</keyword>
<feature type="compositionally biased region" description="Polar residues" evidence="1">
    <location>
        <begin position="24"/>
        <end position="35"/>
    </location>
</feature>
<sequence length="214" mass="23271">MNSPSILEEDETASVHHTGVLSPPETSRGSGQESFATVAPNVAPLVLAQSPRHRRGRQQENQMWHEQVTTRGRDMLIRKSAAPIMHKRKVVFDKQRVGSQPLVVRFPGPRHLAAIRHGPCGGGQSPRTWSTERPLPELYERRSSAGGGRQKQLLPSSDISAWRGSFNIQSMLSQKAGLLLTCACSTTIAHSLSSARAAASCHFAGSHAWPAAVF</sequence>
<feature type="region of interest" description="Disordered" evidence="1">
    <location>
        <begin position="1"/>
        <end position="39"/>
    </location>
</feature>
<dbReference type="AlphaFoldDB" id="A0A6A5WVL6"/>
<protein>
    <submittedName>
        <fullName evidence="2">Uncharacterized protein</fullName>
    </submittedName>
</protein>